<comment type="caution">
    <text evidence="2">The sequence shown here is derived from an EMBL/GenBank/DDBJ whole genome shotgun (WGS) entry which is preliminary data.</text>
</comment>
<dbReference type="Gene3D" id="3.20.20.150">
    <property type="entry name" value="Divalent-metal-dependent TIM barrel enzymes"/>
    <property type="match status" value="1"/>
</dbReference>
<dbReference type="InterPro" id="IPR036237">
    <property type="entry name" value="Xyl_isomerase-like_sf"/>
</dbReference>
<name>A0A1B5KSC4_USTVR</name>
<dbReference type="EMBL" id="BBTG02000002">
    <property type="protein sequence ID" value="GAO13782.1"/>
    <property type="molecule type" value="Genomic_DNA"/>
</dbReference>
<sequence>MKLSDAPKRFLPAVATMSLGAAHLHPLDKKLAAAASRGFLGVELYWEDLAAYSALLGGGGGMLAAAGAVSELCARLGLRVVSLQPFRDADGVASPRLREALLAEFREWLAVAGALGTRIIGVVPATLPPPRGLLPADCGAGAGEAAAAALLLRDLAALARPLGIRVAYENLCFAAHVREWEQAWERIQLARADNLVFLPDTFNLCGGAYMDPEHPSGRRDGGDALLGQKLRGLADTVPPASMPLLQVADAEWQPVPLTADHPWRRDTGFAPLMALSRNARQFPFERGGYLPVLSVVEAVVAAGWSGWVSMEIFSRTTAKAGDDTIREHADRAWRSWVKLAKRMGWNTRPKLLPGDD</sequence>
<evidence type="ECO:0000313" key="3">
    <source>
        <dbReference type="Proteomes" id="UP000054053"/>
    </source>
</evidence>
<organism evidence="2 3">
    <name type="scientific">Ustilaginoidea virens</name>
    <name type="common">Rice false smut fungus</name>
    <name type="synonym">Villosiclava virens</name>
    <dbReference type="NCBI Taxonomy" id="1159556"/>
    <lineage>
        <taxon>Eukaryota</taxon>
        <taxon>Fungi</taxon>
        <taxon>Dikarya</taxon>
        <taxon>Ascomycota</taxon>
        <taxon>Pezizomycotina</taxon>
        <taxon>Sordariomycetes</taxon>
        <taxon>Hypocreomycetidae</taxon>
        <taxon>Hypocreales</taxon>
        <taxon>Clavicipitaceae</taxon>
        <taxon>Ustilaginoidea</taxon>
    </lineage>
</organism>
<dbReference type="InterPro" id="IPR013022">
    <property type="entry name" value="Xyl_isomerase-like_TIM-brl"/>
</dbReference>
<evidence type="ECO:0000259" key="1">
    <source>
        <dbReference type="Pfam" id="PF01261"/>
    </source>
</evidence>
<proteinExistence type="predicted"/>
<dbReference type="AlphaFoldDB" id="A0A1B5KSC4"/>
<reference evidence="3" key="1">
    <citation type="journal article" date="2016" name="Genome Announc.">
        <title>Genome sequence of Ustilaginoidea virens IPU010, a rice pathogenic fungus causing false smut.</title>
        <authorList>
            <person name="Kumagai T."/>
            <person name="Ishii T."/>
            <person name="Terai G."/>
            <person name="Umemura M."/>
            <person name="Machida M."/>
            <person name="Asai K."/>
        </authorList>
    </citation>
    <scope>NUCLEOTIDE SEQUENCE [LARGE SCALE GENOMIC DNA]</scope>
    <source>
        <strain evidence="3">IPU010</strain>
    </source>
</reference>
<dbReference type="Proteomes" id="UP000054053">
    <property type="component" value="Unassembled WGS sequence"/>
</dbReference>
<protein>
    <recommendedName>
        <fullName evidence="1">Xylose isomerase-like TIM barrel domain-containing protein</fullName>
    </recommendedName>
</protein>
<dbReference type="PANTHER" id="PTHR12110">
    <property type="entry name" value="HYDROXYPYRUVATE ISOMERASE"/>
    <property type="match status" value="1"/>
</dbReference>
<dbReference type="Pfam" id="PF01261">
    <property type="entry name" value="AP_endonuc_2"/>
    <property type="match status" value="1"/>
</dbReference>
<accession>A0A1B5KSC4</accession>
<feature type="domain" description="Xylose isomerase-like TIM barrel" evidence="1">
    <location>
        <begin position="31"/>
        <end position="329"/>
    </location>
</feature>
<dbReference type="InterPro" id="IPR050312">
    <property type="entry name" value="IolE/XylAMocC-like"/>
</dbReference>
<evidence type="ECO:0000313" key="2">
    <source>
        <dbReference type="EMBL" id="GAO13782.1"/>
    </source>
</evidence>
<dbReference type="SUPFAM" id="SSF51658">
    <property type="entry name" value="Xylose isomerase-like"/>
    <property type="match status" value="1"/>
</dbReference>
<gene>
    <name evidence="2" type="ORF">UVI_02004950</name>
</gene>
<dbReference type="PANTHER" id="PTHR12110:SF21">
    <property type="entry name" value="XYLOSE ISOMERASE-LIKE TIM BARREL DOMAIN-CONTAINING PROTEIN"/>
    <property type="match status" value="1"/>
</dbReference>